<dbReference type="STRING" id="97481.SAMN05444853_13610"/>
<dbReference type="EC" id="5.1.1.3" evidence="2 7"/>
<keyword evidence="5 7" id="KW-0413">Isomerase</keyword>
<evidence type="ECO:0000256" key="2">
    <source>
        <dbReference type="ARBA" id="ARBA00013090"/>
    </source>
</evidence>
<dbReference type="NCBIfam" id="TIGR00067">
    <property type="entry name" value="glut_race"/>
    <property type="match status" value="1"/>
</dbReference>
<evidence type="ECO:0000256" key="4">
    <source>
        <dbReference type="ARBA" id="ARBA00022984"/>
    </source>
</evidence>
<dbReference type="GO" id="GO:0009252">
    <property type="term" value="P:peptidoglycan biosynthetic process"/>
    <property type="evidence" value="ECO:0007669"/>
    <property type="project" value="UniProtKB-UniRule"/>
</dbReference>
<dbReference type="SUPFAM" id="SSF53681">
    <property type="entry name" value="Aspartate/glutamate racemase"/>
    <property type="match status" value="2"/>
</dbReference>
<proteinExistence type="inferred from homology"/>
<evidence type="ECO:0000256" key="3">
    <source>
        <dbReference type="ARBA" id="ARBA00022960"/>
    </source>
</evidence>
<dbReference type="Proteomes" id="UP001231736">
    <property type="component" value="Unassembled WGS sequence"/>
</dbReference>
<dbReference type="GO" id="GO:0071555">
    <property type="term" value="P:cell wall organization"/>
    <property type="evidence" value="ECO:0007669"/>
    <property type="project" value="UniProtKB-KW"/>
</dbReference>
<keyword evidence="4 7" id="KW-0573">Peptidoglycan synthesis</keyword>
<evidence type="ECO:0000256" key="7">
    <source>
        <dbReference type="HAMAP-Rule" id="MF_00258"/>
    </source>
</evidence>
<feature type="binding site" evidence="7">
    <location>
        <begin position="41"/>
        <end position="42"/>
    </location>
    <ligand>
        <name>substrate</name>
    </ligand>
</feature>
<gene>
    <name evidence="7 8" type="primary">murI</name>
    <name evidence="8" type="ORF">QJT92_10615</name>
    <name evidence="9" type="ORF">QJU97_08330</name>
    <name evidence="10" type="ORF">SAMN05444853_13610</name>
</gene>
<dbReference type="OrthoDB" id="9801055at2"/>
<dbReference type="Proteomes" id="UP001224812">
    <property type="component" value="Unassembled WGS sequence"/>
</dbReference>
<dbReference type="EMBL" id="FOBN01000036">
    <property type="protein sequence ID" value="SEM65149.1"/>
    <property type="molecule type" value="Genomic_DNA"/>
</dbReference>
<dbReference type="PANTHER" id="PTHR21198">
    <property type="entry name" value="GLUTAMATE RACEMASE"/>
    <property type="match status" value="1"/>
</dbReference>
<name>A0A1H8A5S7_9PAST</name>
<dbReference type="UniPathway" id="UPA00219"/>
<sequence length="261" mass="29746">MKPTILIYDSGMGGLTIYDEIRKKLPDAYYVYCFDNAYFPYSEKSEIELIERSIQIVQKIVQKIPLDLIVVACNTASTVVLPALRTTFDVDVVGTVPAIKPATQISETKTIGLLATKGTVTRRYVMDLIQQYAKECIVEKIGSTDLVKLAEEKLHNDSVDMDMLQKIIKPWQNNQRLDTIVLGCTHFPFVKKELQQLLPNVKYFIDSGKAIANRVEYLLKEKKTAEKTVITNLAYCTQLNQDTKKKEKVMKQKGFKRLDLL</sequence>
<dbReference type="InterPro" id="IPR001920">
    <property type="entry name" value="Asp/Glu_race"/>
</dbReference>
<dbReference type="AlphaFoldDB" id="A0A1H8A5S7"/>
<dbReference type="GO" id="GO:0008881">
    <property type="term" value="F:glutamate racemase activity"/>
    <property type="evidence" value="ECO:0007669"/>
    <property type="project" value="UniProtKB-UniRule"/>
</dbReference>
<feature type="binding site" evidence="7">
    <location>
        <begin position="74"/>
        <end position="75"/>
    </location>
    <ligand>
        <name>substrate</name>
    </ligand>
</feature>
<dbReference type="InterPro" id="IPR018187">
    <property type="entry name" value="Asp/Glu_racemase_AS_1"/>
</dbReference>
<dbReference type="RefSeq" id="WP_090923378.1">
    <property type="nucleotide sequence ID" value="NZ_CP016180.1"/>
</dbReference>
<reference evidence="9" key="4">
    <citation type="journal article" date="2023" name="Front. Microbiol.">
        <title>Phylogeography and host specificity of Pasteurellaceae pathogenic to sea-farmed fish in the north-east Atlantic.</title>
        <authorList>
            <person name="Gulla S."/>
            <person name="Colquhoun D.J."/>
            <person name="Olsen A.B."/>
            <person name="Spilsberg B."/>
            <person name="Lagesen K."/>
            <person name="Aakesson C.P."/>
            <person name="Strom S."/>
            <person name="Manji F."/>
            <person name="Birkbeck T.H."/>
            <person name="Nilsen H.K."/>
        </authorList>
    </citation>
    <scope>NUCLEOTIDE SEQUENCE</scope>
    <source>
        <strain evidence="9">98B1</strain>
    </source>
</reference>
<comment type="similarity">
    <text evidence="7">Belongs to the aspartate/glutamate racemases family.</text>
</comment>
<evidence type="ECO:0000256" key="6">
    <source>
        <dbReference type="ARBA" id="ARBA00023316"/>
    </source>
</evidence>
<dbReference type="EMBL" id="JASAVS010000034">
    <property type="protein sequence ID" value="MDP8086369.1"/>
    <property type="molecule type" value="Genomic_DNA"/>
</dbReference>
<dbReference type="HAMAP" id="MF_00258">
    <property type="entry name" value="Glu_racemase"/>
    <property type="match status" value="1"/>
</dbReference>
<feature type="binding site" evidence="7">
    <location>
        <begin position="9"/>
        <end position="10"/>
    </location>
    <ligand>
        <name>substrate</name>
    </ligand>
</feature>
<dbReference type="GO" id="GO:0008360">
    <property type="term" value="P:regulation of cell shape"/>
    <property type="evidence" value="ECO:0007669"/>
    <property type="project" value="UniProtKB-KW"/>
</dbReference>
<dbReference type="InterPro" id="IPR015942">
    <property type="entry name" value="Asp/Glu/hydantoin_racemase"/>
</dbReference>
<feature type="active site" description="Proton donor/acceptor" evidence="7">
    <location>
        <position position="73"/>
    </location>
</feature>
<evidence type="ECO:0000256" key="1">
    <source>
        <dbReference type="ARBA" id="ARBA00001602"/>
    </source>
</evidence>
<dbReference type="GeneID" id="83545549"/>
<dbReference type="PROSITE" id="PS00924">
    <property type="entry name" value="ASP_GLU_RACEMASE_2"/>
    <property type="match status" value="1"/>
</dbReference>
<protein>
    <recommendedName>
        <fullName evidence="2 7">Glutamate racemase</fullName>
        <ecNumber evidence="2 7">5.1.1.3</ecNumber>
    </recommendedName>
</protein>
<evidence type="ECO:0000313" key="11">
    <source>
        <dbReference type="Proteomes" id="UP000198883"/>
    </source>
</evidence>
<dbReference type="EMBL" id="JASAYT010000027">
    <property type="protein sequence ID" value="MDP8175461.1"/>
    <property type="molecule type" value="Genomic_DNA"/>
</dbReference>
<reference evidence="8 12" key="3">
    <citation type="journal article" date="2023" name="Front. Microbiol.">
        <title>Phylogeography and host specificity of Pasteurellaceae pathogenic to sea-farmed fish in the north-east Atlantic.</title>
        <authorList>
            <person name="Gulla S."/>
            <person name="Colquhoun D.J."/>
            <person name="Olsen A.B."/>
            <person name="Spilsberg B."/>
            <person name="Lagesen K."/>
            <person name="Aakesson C.P."/>
            <person name="Strom S."/>
            <person name="Manji F."/>
            <person name="Birkbeck T.H."/>
            <person name="Nilsen H.K."/>
        </authorList>
    </citation>
    <scope>NUCLEOTIDE SEQUENCE [LARGE SCALE GENOMIC DNA]</scope>
    <source>
        <strain evidence="8 12">VIO11850</strain>
    </source>
</reference>
<comment type="pathway">
    <text evidence="7">Cell wall biogenesis; peptidoglycan biosynthesis.</text>
</comment>
<reference evidence="10" key="2">
    <citation type="submission" date="2016-10" db="EMBL/GenBank/DDBJ databases">
        <authorList>
            <person name="de Groot N.N."/>
        </authorList>
    </citation>
    <scope>NUCLEOTIDE SEQUENCE [LARGE SCALE GENOMIC DNA]</scope>
    <source>
        <strain evidence="10">DSM 24204</strain>
    </source>
</reference>
<dbReference type="PROSITE" id="PS00923">
    <property type="entry name" value="ASP_GLU_RACEMASE_1"/>
    <property type="match status" value="1"/>
</dbReference>
<comment type="catalytic activity">
    <reaction evidence="1 7">
        <text>L-glutamate = D-glutamate</text>
        <dbReference type="Rhea" id="RHEA:12813"/>
        <dbReference type="ChEBI" id="CHEBI:29985"/>
        <dbReference type="ChEBI" id="CHEBI:29986"/>
        <dbReference type="EC" id="5.1.1.3"/>
    </reaction>
</comment>
<dbReference type="PANTHER" id="PTHR21198:SF2">
    <property type="entry name" value="GLUTAMATE RACEMASE"/>
    <property type="match status" value="1"/>
</dbReference>
<evidence type="ECO:0000313" key="12">
    <source>
        <dbReference type="Proteomes" id="UP001224812"/>
    </source>
</evidence>
<evidence type="ECO:0000313" key="9">
    <source>
        <dbReference type="EMBL" id="MDP8175461.1"/>
    </source>
</evidence>
<dbReference type="Pfam" id="PF01177">
    <property type="entry name" value="Asp_Glu_race"/>
    <property type="match status" value="1"/>
</dbReference>
<evidence type="ECO:0000256" key="5">
    <source>
        <dbReference type="ARBA" id="ARBA00023235"/>
    </source>
</evidence>
<evidence type="ECO:0000313" key="10">
    <source>
        <dbReference type="EMBL" id="SEM65149.1"/>
    </source>
</evidence>
<dbReference type="InterPro" id="IPR033134">
    <property type="entry name" value="Asp/Glu_racemase_AS_2"/>
</dbReference>
<comment type="function">
    <text evidence="7">Provides the (R)-glutamate required for cell wall biosynthesis.</text>
</comment>
<keyword evidence="6 7" id="KW-0961">Cell wall biogenesis/degradation</keyword>
<keyword evidence="3 7" id="KW-0133">Cell shape</keyword>
<feature type="binding site" evidence="7">
    <location>
        <begin position="185"/>
        <end position="186"/>
    </location>
    <ligand>
        <name>substrate</name>
    </ligand>
</feature>
<feature type="active site" description="Proton donor/acceptor" evidence="7">
    <location>
        <position position="184"/>
    </location>
</feature>
<dbReference type="Proteomes" id="UP000198883">
    <property type="component" value="Unassembled WGS sequence"/>
</dbReference>
<organism evidence="10 11">
    <name type="scientific">Phocoenobacter skyensis</name>
    <dbReference type="NCBI Taxonomy" id="97481"/>
    <lineage>
        <taxon>Bacteria</taxon>
        <taxon>Pseudomonadati</taxon>
        <taxon>Pseudomonadota</taxon>
        <taxon>Gammaproteobacteria</taxon>
        <taxon>Pasteurellales</taxon>
        <taxon>Pasteurellaceae</taxon>
        <taxon>Phocoenobacter</taxon>
    </lineage>
</organism>
<accession>A0A1H8A5S7</accession>
<reference evidence="11" key="1">
    <citation type="submission" date="2016-10" db="EMBL/GenBank/DDBJ databases">
        <authorList>
            <person name="Varghese N."/>
            <person name="Submissions S."/>
        </authorList>
    </citation>
    <scope>NUCLEOTIDE SEQUENCE [LARGE SCALE GENOMIC DNA]</scope>
    <source>
        <strain evidence="11">DSM 24204</strain>
    </source>
</reference>
<dbReference type="InterPro" id="IPR004391">
    <property type="entry name" value="Glu_race"/>
</dbReference>
<dbReference type="Gene3D" id="3.40.50.1860">
    <property type="match status" value="2"/>
</dbReference>
<keyword evidence="12" id="KW-1185">Reference proteome</keyword>
<evidence type="ECO:0000313" key="8">
    <source>
        <dbReference type="EMBL" id="MDP8086369.1"/>
    </source>
</evidence>
<dbReference type="FunFam" id="3.40.50.1860:FF:000001">
    <property type="entry name" value="Glutamate racemase"/>
    <property type="match status" value="1"/>
</dbReference>